<keyword evidence="2" id="KW-1185">Reference proteome</keyword>
<comment type="caution">
    <text evidence="1">The sequence shown here is derived from an EMBL/GenBank/DDBJ whole genome shotgun (WGS) entry which is preliminary data.</text>
</comment>
<gene>
    <name evidence="1" type="ORF">CCMP2556_LOCUS52515</name>
</gene>
<evidence type="ECO:0000313" key="1">
    <source>
        <dbReference type="EMBL" id="CAK9113468.1"/>
    </source>
</evidence>
<reference evidence="1 2" key="1">
    <citation type="submission" date="2024-02" db="EMBL/GenBank/DDBJ databases">
        <authorList>
            <person name="Chen Y."/>
            <person name="Shah S."/>
            <person name="Dougan E. K."/>
            <person name="Thang M."/>
            <person name="Chan C."/>
        </authorList>
    </citation>
    <scope>NUCLEOTIDE SEQUENCE [LARGE SCALE GENOMIC DNA]</scope>
</reference>
<proteinExistence type="predicted"/>
<name>A0ABP0SM59_9DINO</name>
<dbReference type="Proteomes" id="UP001642484">
    <property type="component" value="Unassembled WGS sequence"/>
</dbReference>
<accession>A0ABP0SM59</accession>
<dbReference type="EMBL" id="CAXAMN010027872">
    <property type="protein sequence ID" value="CAK9113468.1"/>
    <property type="molecule type" value="Genomic_DNA"/>
</dbReference>
<organism evidence="1 2">
    <name type="scientific">Durusdinium trenchii</name>
    <dbReference type="NCBI Taxonomy" id="1381693"/>
    <lineage>
        <taxon>Eukaryota</taxon>
        <taxon>Sar</taxon>
        <taxon>Alveolata</taxon>
        <taxon>Dinophyceae</taxon>
        <taxon>Suessiales</taxon>
        <taxon>Symbiodiniaceae</taxon>
        <taxon>Durusdinium</taxon>
    </lineage>
</organism>
<protein>
    <submittedName>
        <fullName evidence="1">Uncharacterized protein</fullName>
    </submittedName>
</protein>
<sequence length="696" mass="77780">MATPFRAKVEERANLVKAKQEAEPPTKRQCSAIEKNIKAMGEGDMSFDEEGGHPAHLVSELLGGKDESQRRLHCDQLAAWYQDYATYRGLPYLFRDPSQEPREVIRAHLDHAKWRESAFSTDQLRGSRWMIGTSPKSASRPPELKRCLTVTEESQCMHLQLVVQSYVESGRRLRPSARSKMRLTPTQFDAYADFAAVYATTLQDARLLATWTPEKEAAVKKAFMQKLCENYMERACRVSLVTQAAPLDPKIDQLFRNHAVAKKVTPQDLDCVLYIDCTKMGVINQLEVNMIGELADKGGSLRKDIRKIEDKLLSAKVELRPWTLNLNTEDLHKNRDTPAAYLCFIGVLDASLPTKGTVHRNVRGNPENEQESLLPSEFPKALPESSFVVPGDFLHSNDMRRNYTDFQETAQWCGGVQVPKAVLGALCSGLKASHGVVVVHPTTYDGCLELAALQLGHVASGTSWDETCYKTSKEVVKTHLLQAWKTSTTPMHSQTPRYKKEVRMEDLPRQVEPPTLHICQLADSRLILPRDIRQLFLQDVMHSPEWREILQKFDRDWGSAEVQTPSSGPTVKPEVKSEVKSEEEIKSEPCDLSGQFQGSPKTLEKVKEKYGADNVVEMTAFSNTSLLLVPGPHLFIMAKESVDLKGLGAPIIAHGAGVWLVGEKAKRFEASNAGKGIPCKFTSDQAACVLEDCLVV</sequence>
<evidence type="ECO:0000313" key="2">
    <source>
        <dbReference type="Proteomes" id="UP001642484"/>
    </source>
</evidence>